<dbReference type="AlphaFoldDB" id="A0AAV6SAY4"/>
<name>A0AAV6SAY4_SOLSE</name>
<proteinExistence type="predicted"/>
<comment type="caution">
    <text evidence="1">The sequence shown here is derived from an EMBL/GenBank/DDBJ whole genome shotgun (WGS) entry which is preliminary data.</text>
</comment>
<organism evidence="1 2">
    <name type="scientific">Solea senegalensis</name>
    <name type="common">Senegalese sole</name>
    <dbReference type="NCBI Taxonomy" id="28829"/>
    <lineage>
        <taxon>Eukaryota</taxon>
        <taxon>Metazoa</taxon>
        <taxon>Chordata</taxon>
        <taxon>Craniata</taxon>
        <taxon>Vertebrata</taxon>
        <taxon>Euteleostomi</taxon>
        <taxon>Actinopterygii</taxon>
        <taxon>Neopterygii</taxon>
        <taxon>Teleostei</taxon>
        <taxon>Neoteleostei</taxon>
        <taxon>Acanthomorphata</taxon>
        <taxon>Carangaria</taxon>
        <taxon>Pleuronectiformes</taxon>
        <taxon>Pleuronectoidei</taxon>
        <taxon>Soleidae</taxon>
        <taxon>Solea</taxon>
    </lineage>
</organism>
<protein>
    <submittedName>
        <fullName evidence="1">Uncharacterized protein</fullName>
    </submittedName>
</protein>
<evidence type="ECO:0000313" key="2">
    <source>
        <dbReference type="Proteomes" id="UP000693946"/>
    </source>
</evidence>
<evidence type="ECO:0000313" key="1">
    <source>
        <dbReference type="EMBL" id="KAG7514608.1"/>
    </source>
</evidence>
<gene>
    <name evidence="1" type="ORF">JOB18_038621</name>
</gene>
<reference evidence="1 2" key="1">
    <citation type="journal article" date="2021" name="Sci. Rep.">
        <title>Chromosome anchoring in Senegalese sole (Solea senegalensis) reveals sex-associated markers and genome rearrangements in flatfish.</title>
        <authorList>
            <person name="Guerrero-Cozar I."/>
            <person name="Gomez-Garrido J."/>
            <person name="Berbel C."/>
            <person name="Martinez-Blanch J.F."/>
            <person name="Alioto T."/>
            <person name="Claros M.G."/>
            <person name="Gagnaire P.A."/>
            <person name="Manchado M."/>
        </authorList>
    </citation>
    <scope>NUCLEOTIDE SEQUENCE [LARGE SCALE GENOMIC DNA]</scope>
    <source>
        <strain evidence="1">Sse05_10M</strain>
    </source>
</reference>
<dbReference type="EMBL" id="JAGKHQ010000006">
    <property type="protein sequence ID" value="KAG7514608.1"/>
    <property type="molecule type" value="Genomic_DNA"/>
</dbReference>
<keyword evidence="2" id="KW-1185">Reference proteome</keyword>
<accession>A0AAV6SAY4</accession>
<dbReference type="Proteomes" id="UP000693946">
    <property type="component" value="Linkage Group LG14"/>
</dbReference>
<sequence>MNKPPRPSYETGVNRQAAAAAAAAVSWHGNTTVSVRKHKLSSDAGICPWIYMLLSNIHSHCKEL</sequence>